<dbReference type="UniPathway" id="UPA00282"/>
<keyword evidence="8" id="KW-0443">Lipid metabolism</keyword>
<dbReference type="InterPro" id="IPR004255">
    <property type="entry name" value="O-acyltransferase_WSD1_N"/>
</dbReference>
<dbReference type="GO" id="GO:0006071">
    <property type="term" value="P:glycerol metabolic process"/>
    <property type="evidence" value="ECO:0007669"/>
    <property type="project" value="UniProtKB-KW"/>
</dbReference>
<dbReference type="GO" id="GO:0051701">
    <property type="term" value="P:biological process involved in interaction with host"/>
    <property type="evidence" value="ECO:0007669"/>
    <property type="project" value="TreeGrafter"/>
</dbReference>
<comment type="similarity">
    <text evidence="3">Belongs to the long-chain O-acyltransferase family.</text>
</comment>
<dbReference type="OrthoDB" id="9810950at2"/>
<evidence type="ECO:0000259" key="13">
    <source>
        <dbReference type="Pfam" id="PF06974"/>
    </source>
</evidence>
<dbReference type="Pfam" id="PF03007">
    <property type="entry name" value="WS_DGAT_cat"/>
    <property type="match status" value="1"/>
</dbReference>
<evidence type="ECO:0000256" key="11">
    <source>
        <dbReference type="SAM" id="MobiDB-lite"/>
    </source>
</evidence>
<keyword evidence="7" id="KW-0319">Glycerol metabolism</keyword>
<comment type="pathway">
    <text evidence="2">Lipid metabolism.</text>
</comment>
<evidence type="ECO:0000256" key="5">
    <source>
        <dbReference type="ARBA" id="ARBA00022516"/>
    </source>
</evidence>
<evidence type="ECO:0000256" key="7">
    <source>
        <dbReference type="ARBA" id="ARBA00022798"/>
    </source>
</evidence>
<keyword evidence="15" id="KW-1185">Reference proteome</keyword>
<evidence type="ECO:0000256" key="9">
    <source>
        <dbReference type="ARBA" id="ARBA00023315"/>
    </source>
</evidence>
<dbReference type="Gene3D" id="3.30.559.10">
    <property type="entry name" value="Chloramphenicol acetyltransferase-like domain"/>
    <property type="match status" value="1"/>
</dbReference>
<protein>
    <recommendedName>
        <fullName evidence="4">diacylglycerol O-acyltransferase</fullName>
        <ecNumber evidence="4">2.3.1.20</ecNumber>
    </recommendedName>
</protein>
<comment type="catalytic activity">
    <reaction evidence="10">
        <text>an acyl-CoA + a 1,2-diacyl-sn-glycerol = a triacyl-sn-glycerol + CoA</text>
        <dbReference type="Rhea" id="RHEA:10868"/>
        <dbReference type="ChEBI" id="CHEBI:17815"/>
        <dbReference type="ChEBI" id="CHEBI:57287"/>
        <dbReference type="ChEBI" id="CHEBI:58342"/>
        <dbReference type="ChEBI" id="CHEBI:64615"/>
        <dbReference type="EC" id="2.3.1.20"/>
    </reaction>
</comment>
<evidence type="ECO:0000256" key="8">
    <source>
        <dbReference type="ARBA" id="ARBA00023098"/>
    </source>
</evidence>
<keyword evidence="9 14" id="KW-0012">Acyltransferase</keyword>
<dbReference type="GO" id="GO:0071731">
    <property type="term" value="P:response to nitric oxide"/>
    <property type="evidence" value="ECO:0007669"/>
    <property type="project" value="TreeGrafter"/>
</dbReference>
<dbReference type="AlphaFoldDB" id="A0A1Z4EE40"/>
<dbReference type="EC" id="2.3.1.20" evidence="4"/>
<proteinExistence type="inferred from homology"/>
<evidence type="ECO:0000256" key="4">
    <source>
        <dbReference type="ARBA" id="ARBA00013244"/>
    </source>
</evidence>
<comment type="pathway">
    <text evidence="1">Glycerolipid metabolism; triacylglycerol biosynthesis.</text>
</comment>
<dbReference type="InterPro" id="IPR023213">
    <property type="entry name" value="CAT-like_dom_sf"/>
</dbReference>
<evidence type="ECO:0000313" key="15">
    <source>
        <dbReference type="Proteomes" id="UP000217736"/>
    </source>
</evidence>
<evidence type="ECO:0000256" key="3">
    <source>
        <dbReference type="ARBA" id="ARBA00009587"/>
    </source>
</evidence>
<feature type="domain" description="O-acyltransferase WSD1-like N-terminal" evidence="12">
    <location>
        <begin position="23"/>
        <end position="243"/>
    </location>
</feature>
<dbReference type="Proteomes" id="UP000217736">
    <property type="component" value="Chromosome"/>
</dbReference>
<dbReference type="GO" id="GO:0005886">
    <property type="term" value="C:plasma membrane"/>
    <property type="evidence" value="ECO:0007669"/>
    <property type="project" value="TreeGrafter"/>
</dbReference>
<dbReference type="PANTHER" id="PTHR31650:SF1">
    <property type="entry name" value="WAX ESTER SYNTHASE_DIACYLGLYCEROL ACYLTRANSFERASE 4-RELATED"/>
    <property type="match status" value="1"/>
</dbReference>
<keyword evidence="6 14" id="KW-0808">Transferase</keyword>
<evidence type="ECO:0000256" key="10">
    <source>
        <dbReference type="ARBA" id="ARBA00048109"/>
    </source>
</evidence>
<dbReference type="InterPro" id="IPR009721">
    <property type="entry name" value="O-acyltransferase_WSD1_C"/>
</dbReference>
<organism evidence="14 15">
    <name type="scientific">Mycobacterium shigaense</name>
    <dbReference type="NCBI Taxonomy" id="722731"/>
    <lineage>
        <taxon>Bacteria</taxon>
        <taxon>Bacillati</taxon>
        <taxon>Actinomycetota</taxon>
        <taxon>Actinomycetes</taxon>
        <taxon>Mycobacteriales</taxon>
        <taxon>Mycobacteriaceae</taxon>
        <taxon>Mycobacterium</taxon>
        <taxon>Mycobacterium simiae complex</taxon>
    </lineage>
</organism>
<evidence type="ECO:0000313" key="14">
    <source>
        <dbReference type="EMBL" id="BAX91219.1"/>
    </source>
</evidence>
<feature type="domain" description="O-acyltransferase WSD1 C-terminal" evidence="13">
    <location>
        <begin position="281"/>
        <end position="419"/>
    </location>
</feature>
<dbReference type="GO" id="GO:0001666">
    <property type="term" value="P:response to hypoxia"/>
    <property type="evidence" value="ECO:0007669"/>
    <property type="project" value="TreeGrafter"/>
</dbReference>
<evidence type="ECO:0000256" key="6">
    <source>
        <dbReference type="ARBA" id="ARBA00022679"/>
    </source>
</evidence>
<evidence type="ECO:0000256" key="2">
    <source>
        <dbReference type="ARBA" id="ARBA00005189"/>
    </source>
</evidence>
<dbReference type="Pfam" id="PF06974">
    <property type="entry name" value="WS_DGAT_C"/>
    <property type="match status" value="1"/>
</dbReference>
<dbReference type="PANTHER" id="PTHR31650">
    <property type="entry name" value="O-ACYLTRANSFERASE (WSD1-LIKE) FAMILY PROTEIN"/>
    <property type="match status" value="1"/>
</dbReference>
<dbReference type="RefSeq" id="WP_096437664.1">
    <property type="nucleotide sequence ID" value="NZ_AP018164.1"/>
</dbReference>
<dbReference type="KEGG" id="mshg:MSG_01060"/>
<dbReference type="SUPFAM" id="SSF52777">
    <property type="entry name" value="CoA-dependent acyltransferases"/>
    <property type="match status" value="1"/>
</dbReference>
<feature type="compositionally biased region" description="Basic and acidic residues" evidence="11">
    <location>
        <begin position="446"/>
        <end position="465"/>
    </location>
</feature>
<gene>
    <name evidence="14" type="ORF">MSG_01060</name>
</gene>
<evidence type="ECO:0000256" key="1">
    <source>
        <dbReference type="ARBA" id="ARBA00004771"/>
    </source>
</evidence>
<reference evidence="15" key="1">
    <citation type="submission" date="2017-06" db="EMBL/GenBank/DDBJ databases">
        <title>Complete Genome Sequence of Mycobacterium shigaense.</title>
        <authorList>
            <person name="Fukano H."/>
            <person name="Yoshida M."/>
            <person name="Kazumi Y."/>
            <person name="Ogura Y."/>
            <person name="Mitarai S."/>
            <person name="Hayashi T."/>
            <person name="Hoshino Y."/>
        </authorList>
    </citation>
    <scope>NUCLEOTIDE SEQUENCE [LARGE SCALE GENOMIC DNA]</scope>
    <source>
        <strain evidence="15">UN-152</strain>
    </source>
</reference>
<evidence type="ECO:0000259" key="12">
    <source>
        <dbReference type="Pfam" id="PF03007"/>
    </source>
</evidence>
<name>A0A1Z4EE40_9MYCO</name>
<feature type="region of interest" description="Disordered" evidence="11">
    <location>
        <begin position="440"/>
        <end position="465"/>
    </location>
</feature>
<accession>A0A1Z4EE40</accession>
<dbReference type="InterPro" id="IPR045034">
    <property type="entry name" value="O-acyltransferase_WSD1-like"/>
</dbReference>
<sequence>MARLNASRDTGLRTANTDRQARMAIGAVAVVDGAVPDFEQLKRILAERIRSIPRCTQILRFNAFNGDRQWTEDPEFDVAHHVRRIAALRPGDEADLSRAIAHALERPLARNRPLWECWVIEGLKGKQWAILMKIHHHLADGTSAAQLLTRLCDDADSEAFANRVAGKDVSPEDTPQRGWVDTLWRASAVAGALTNTVTAAVWPAALTSTLGTTATMRRYQTVRISRTAVEHVCDKFGVTPNDVALAAITEGFRNVLLHHGEQPHAQSLRVLENTDDRGSGMLPYLPVEHDDPVARLRSVHSKLNRPRQDIAPSVSIADLATSLPPVVLCAKAVELIKRRLPQPGIVTLATNEPGPRHRLGLMGKTVQRLLPIPPTAAELSRGVSVLSYGDELIFGMTADYDAAPELALLAAGIKREMARLVALSDDSVLLFTTRRRKRPARGGVAAREKVGRARVGAADHRPTPP</sequence>
<dbReference type="GO" id="GO:0004144">
    <property type="term" value="F:diacylglycerol O-acyltransferase activity"/>
    <property type="evidence" value="ECO:0007669"/>
    <property type="project" value="UniProtKB-EC"/>
</dbReference>
<dbReference type="GO" id="GO:0019432">
    <property type="term" value="P:triglyceride biosynthetic process"/>
    <property type="evidence" value="ECO:0007669"/>
    <property type="project" value="UniProtKB-UniPathway"/>
</dbReference>
<keyword evidence="5" id="KW-0444">Lipid biosynthesis</keyword>
<dbReference type="EMBL" id="AP018164">
    <property type="protein sequence ID" value="BAX91219.1"/>
    <property type="molecule type" value="Genomic_DNA"/>
</dbReference>